<protein>
    <submittedName>
        <fullName evidence="7">MFS transporter</fullName>
    </submittedName>
</protein>
<dbReference type="PANTHER" id="PTHR12778">
    <property type="entry name" value="SOLUTE CARRIER FAMILY 33 ACETYL-COA TRANSPORTER -RELATED"/>
    <property type="match status" value="1"/>
</dbReference>
<dbReference type="InterPro" id="IPR036259">
    <property type="entry name" value="MFS_trans_sf"/>
</dbReference>
<feature type="transmembrane region" description="Helical" evidence="6">
    <location>
        <begin position="105"/>
        <end position="126"/>
    </location>
</feature>
<dbReference type="GO" id="GO:0022857">
    <property type="term" value="F:transmembrane transporter activity"/>
    <property type="evidence" value="ECO:0007669"/>
    <property type="project" value="InterPro"/>
</dbReference>
<reference evidence="7 8" key="1">
    <citation type="submission" date="2016-08" db="EMBL/GenBank/DDBJ databases">
        <authorList>
            <person name="Seilhamer J.J."/>
        </authorList>
    </citation>
    <scope>NUCLEOTIDE SEQUENCE [LARGE SCALE GENOMIC DNA]</scope>
    <source>
        <strain evidence="7 8">KCTC 42603</strain>
    </source>
</reference>
<dbReference type="STRING" id="1656094.BFC18_11840"/>
<comment type="subcellular location">
    <subcellularLocation>
        <location evidence="1">Membrane</location>
        <topology evidence="1">Multi-pass membrane protein</topology>
    </subcellularLocation>
</comment>
<dbReference type="Proteomes" id="UP000175691">
    <property type="component" value="Unassembled WGS sequence"/>
</dbReference>
<feature type="transmembrane region" description="Helical" evidence="6">
    <location>
        <begin position="321"/>
        <end position="342"/>
    </location>
</feature>
<evidence type="ECO:0000256" key="2">
    <source>
        <dbReference type="ARBA" id="ARBA00022448"/>
    </source>
</evidence>
<accession>A0A1E7ZB59</accession>
<feature type="transmembrane region" description="Helical" evidence="6">
    <location>
        <begin position="412"/>
        <end position="431"/>
    </location>
</feature>
<keyword evidence="5 6" id="KW-0472">Membrane</keyword>
<keyword evidence="8" id="KW-1185">Reference proteome</keyword>
<evidence type="ECO:0000313" key="7">
    <source>
        <dbReference type="EMBL" id="OFC70702.1"/>
    </source>
</evidence>
<evidence type="ECO:0000256" key="3">
    <source>
        <dbReference type="ARBA" id="ARBA00022692"/>
    </source>
</evidence>
<proteinExistence type="predicted"/>
<feature type="transmembrane region" description="Helical" evidence="6">
    <location>
        <begin position="178"/>
        <end position="196"/>
    </location>
</feature>
<name>A0A1E7ZB59_9ALTE</name>
<organism evidence="7 8">
    <name type="scientific">Alteromonas confluentis</name>
    <dbReference type="NCBI Taxonomy" id="1656094"/>
    <lineage>
        <taxon>Bacteria</taxon>
        <taxon>Pseudomonadati</taxon>
        <taxon>Pseudomonadota</taxon>
        <taxon>Gammaproteobacteria</taxon>
        <taxon>Alteromonadales</taxon>
        <taxon>Alteromonadaceae</taxon>
        <taxon>Alteromonas/Salinimonas group</taxon>
        <taxon>Alteromonas</taxon>
    </lineage>
</organism>
<feature type="transmembrane region" description="Helical" evidence="6">
    <location>
        <begin position="384"/>
        <end position="406"/>
    </location>
</feature>
<feature type="transmembrane region" description="Helical" evidence="6">
    <location>
        <begin position="147"/>
        <end position="166"/>
    </location>
</feature>
<feature type="transmembrane region" description="Helical" evidence="6">
    <location>
        <begin position="49"/>
        <end position="68"/>
    </location>
</feature>
<dbReference type="RefSeq" id="WP_070125528.1">
    <property type="nucleotide sequence ID" value="NZ_MDHN01000025.1"/>
</dbReference>
<evidence type="ECO:0000256" key="6">
    <source>
        <dbReference type="SAM" id="Phobius"/>
    </source>
</evidence>
<keyword evidence="4 6" id="KW-1133">Transmembrane helix</keyword>
<evidence type="ECO:0000313" key="8">
    <source>
        <dbReference type="Proteomes" id="UP000175691"/>
    </source>
</evidence>
<evidence type="ECO:0000256" key="1">
    <source>
        <dbReference type="ARBA" id="ARBA00004141"/>
    </source>
</evidence>
<feature type="transmembrane region" description="Helical" evidence="6">
    <location>
        <begin position="12"/>
        <end position="37"/>
    </location>
</feature>
<feature type="transmembrane region" description="Helical" evidence="6">
    <location>
        <begin position="80"/>
        <end position="99"/>
    </location>
</feature>
<dbReference type="Pfam" id="PF07690">
    <property type="entry name" value="MFS_1"/>
    <property type="match status" value="1"/>
</dbReference>
<keyword evidence="3 6" id="KW-0812">Transmembrane</keyword>
<dbReference type="OrthoDB" id="9787815at2"/>
<gene>
    <name evidence="7" type="ORF">BFC18_11840</name>
</gene>
<dbReference type="GO" id="GO:0016020">
    <property type="term" value="C:membrane"/>
    <property type="evidence" value="ECO:0007669"/>
    <property type="project" value="UniProtKB-SubCell"/>
</dbReference>
<dbReference type="Gene3D" id="1.20.1250.20">
    <property type="entry name" value="MFS general substrate transporter like domains"/>
    <property type="match status" value="2"/>
</dbReference>
<dbReference type="NCBIfam" id="TIGR00901">
    <property type="entry name" value="2A0125"/>
    <property type="match status" value="1"/>
</dbReference>
<feature type="transmembrane region" description="Helical" evidence="6">
    <location>
        <begin position="254"/>
        <end position="277"/>
    </location>
</feature>
<evidence type="ECO:0000256" key="5">
    <source>
        <dbReference type="ARBA" id="ARBA00023136"/>
    </source>
</evidence>
<comment type="caution">
    <text evidence="7">The sequence shown here is derived from an EMBL/GenBank/DDBJ whole genome shotgun (WGS) entry which is preliminary data.</text>
</comment>
<dbReference type="EMBL" id="MDHN01000025">
    <property type="protein sequence ID" value="OFC70702.1"/>
    <property type="molecule type" value="Genomic_DNA"/>
</dbReference>
<evidence type="ECO:0000256" key="4">
    <source>
        <dbReference type="ARBA" id="ARBA00022989"/>
    </source>
</evidence>
<dbReference type="InterPro" id="IPR004752">
    <property type="entry name" value="AmpG_permease/AT-1"/>
</dbReference>
<dbReference type="InterPro" id="IPR011701">
    <property type="entry name" value="MFS"/>
</dbReference>
<feature type="transmembrane region" description="Helical" evidence="6">
    <location>
        <begin position="297"/>
        <end position="314"/>
    </location>
</feature>
<dbReference type="SUPFAM" id="SSF103473">
    <property type="entry name" value="MFS general substrate transporter"/>
    <property type="match status" value="1"/>
</dbReference>
<sequence length="446" mass="49122">MQFLQSFLDKRLFSIFVFGIASGFPWVMIGSVMTAWLKDEGLSRTDISLFGSIFAVYAINFLWSPLLDRLKVPLLGQRRGWILAMQLCIIGSCLLMSTLHATSSLFHVALFGLVIALCSATQDIAIDAYRIDIIENNEREKLAAGSSMATAGWWTGYGGLGALPFFIADWTGWAWNDIYLLLAAIMSGITLFTFVAKEPIVDRTAQLSQATAYYEKVLGAKGASPTGMQKIGAWLFVTIAEPFREFFQRNGVRLALSLLLFIFLFKIGEAFLGRMSLQFYIELGFSKSEIGGYSKLLNWWVTIVFSILGGIMTMRYGIYRGLMIAGIAMASSNLMFALMAHVGPDKTLFALTIIVDGFTAAWGTVAMVAFISVMCNRTFSASQYALMASLSVAGKNLLASGSGYLVDKLNGDWSTFFIITALMVIPSLLFLRGIKKYIIRAEQQAG</sequence>
<feature type="transmembrane region" description="Helical" evidence="6">
    <location>
        <begin position="348"/>
        <end position="372"/>
    </location>
</feature>
<keyword evidence="2" id="KW-0813">Transport</keyword>
<dbReference type="PANTHER" id="PTHR12778:SF10">
    <property type="entry name" value="MAJOR FACILITATOR SUPERFAMILY DOMAIN-CONTAINING PROTEIN 3"/>
    <property type="match status" value="1"/>
</dbReference>
<dbReference type="AlphaFoldDB" id="A0A1E7ZB59"/>